<dbReference type="Pfam" id="PF17862">
    <property type="entry name" value="AAA_lid_3"/>
    <property type="match status" value="1"/>
</dbReference>
<gene>
    <name evidence="2" type="ORF">BDK51DRAFT_17993</name>
</gene>
<name>A0A4P9VVP2_9FUNG</name>
<dbReference type="Proteomes" id="UP000269721">
    <property type="component" value="Unassembled WGS sequence"/>
</dbReference>
<dbReference type="GO" id="GO:0007033">
    <property type="term" value="P:vacuole organization"/>
    <property type="evidence" value="ECO:0007669"/>
    <property type="project" value="TreeGrafter"/>
</dbReference>
<proteinExistence type="predicted"/>
<keyword evidence="3" id="KW-1185">Reference proteome</keyword>
<evidence type="ECO:0000313" key="2">
    <source>
        <dbReference type="EMBL" id="RKO82703.1"/>
    </source>
</evidence>
<dbReference type="AlphaFoldDB" id="A0A4P9VVP2"/>
<dbReference type="GO" id="GO:0016197">
    <property type="term" value="P:endosomal transport"/>
    <property type="evidence" value="ECO:0007669"/>
    <property type="project" value="TreeGrafter"/>
</dbReference>
<dbReference type="EMBL" id="ML002197">
    <property type="protein sequence ID" value="RKO82703.1"/>
    <property type="molecule type" value="Genomic_DNA"/>
</dbReference>
<sequence length="70" mass="7567">PDPNARAKMYGLNIGSTPCKLTQRDYKVLADRTEGFSGSDIAVLVRDALMEPVRKVQMATHFKVVSGGSA</sequence>
<protein>
    <recommendedName>
        <fullName evidence="1">AAA ATPase AAA+ lid domain-containing protein</fullName>
    </recommendedName>
</protein>
<dbReference type="Gene3D" id="1.10.8.60">
    <property type="match status" value="1"/>
</dbReference>
<dbReference type="InterPro" id="IPR050304">
    <property type="entry name" value="MT-severing_AAA_ATPase"/>
</dbReference>
<dbReference type="PANTHER" id="PTHR23074:SF83">
    <property type="entry name" value="VACUOLAR PROTEIN SORTING-ASSOCIATED PROTEIN 4A"/>
    <property type="match status" value="1"/>
</dbReference>
<dbReference type="GO" id="GO:0016887">
    <property type="term" value="F:ATP hydrolysis activity"/>
    <property type="evidence" value="ECO:0007669"/>
    <property type="project" value="TreeGrafter"/>
</dbReference>
<dbReference type="PANTHER" id="PTHR23074">
    <property type="entry name" value="AAA DOMAIN-CONTAINING"/>
    <property type="match status" value="1"/>
</dbReference>
<dbReference type="InterPro" id="IPR041569">
    <property type="entry name" value="AAA_lid_3"/>
</dbReference>
<organism evidence="2 3">
    <name type="scientific">Blyttiomyces helicus</name>
    <dbReference type="NCBI Taxonomy" id="388810"/>
    <lineage>
        <taxon>Eukaryota</taxon>
        <taxon>Fungi</taxon>
        <taxon>Fungi incertae sedis</taxon>
        <taxon>Chytridiomycota</taxon>
        <taxon>Chytridiomycota incertae sedis</taxon>
        <taxon>Chytridiomycetes</taxon>
        <taxon>Chytridiomycetes incertae sedis</taxon>
        <taxon>Blyttiomyces</taxon>
    </lineage>
</organism>
<reference evidence="3" key="1">
    <citation type="journal article" date="2018" name="Nat. Microbiol.">
        <title>Leveraging single-cell genomics to expand the fungal tree of life.</title>
        <authorList>
            <person name="Ahrendt S.R."/>
            <person name="Quandt C.A."/>
            <person name="Ciobanu D."/>
            <person name="Clum A."/>
            <person name="Salamov A."/>
            <person name="Andreopoulos B."/>
            <person name="Cheng J.F."/>
            <person name="Woyke T."/>
            <person name="Pelin A."/>
            <person name="Henrissat B."/>
            <person name="Reynolds N.K."/>
            <person name="Benny G.L."/>
            <person name="Smith M.E."/>
            <person name="James T.Y."/>
            <person name="Grigoriev I.V."/>
        </authorList>
    </citation>
    <scope>NUCLEOTIDE SEQUENCE [LARGE SCALE GENOMIC DNA]</scope>
</reference>
<feature type="domain" description="AAA ATPase AAA+ lid" evidence="1">
    <location>
        <begin position="25"/>
        <end position="59"/>
    </location>
</feature>
<feature type="non-terminal residue" evidence="2">
    <location>
        <position position="1"/>
    </location>
</feature>
<dbReference type="OrthoDB" id="29072at2759"/>
<accession>A0A4P9VVP2</accession>
<evidence type="ECO:0000259" key="1">
    <source>
        <dbReference type="Pfam" id="PF17862"/>
    </source>
</evidence>
<evidence type="ECO:0000313" key="3">
    <source>
        <dbReference type="Proteomes" id="UP000269721"/>
    </source>
</evidence>